<dbReference type="RefSeq" id="XP_003879790.1">
    <property type="nucleotide sequence ID" value="XM_003879741.1"/>
</dbReference>
<dbReference type="GO" id="GO:0032040">
    <property type="term" value="C:small-subunit processome"/>
    <property type="evidence" value="ECO:0007669"/>
    <property type="project" value="TreeGrafter"/>
</dbReference>
<dbReference type="GO" id="GO:0000462">
    <property type="term" value="P:maturation of SSU-rRNA from tricistronic rRNA transcript (SSU-rRNA, 5.8S rRNA, LSU-rRNA)"/>
    <property type="evidence" value="ECO:0007669"/>
    <property type="project" value="TreeGrafter"/>
</dbReference>
<feature type="domain" description="Nucleolar protein 10-like N-terminal" evidence="3">
    <location>
        <begin position="9"/>
        <end position="280"/>
    </location>
</feature>
<dbReference type="GO" id="GO:0030686">
    <property type="term" value="C:90S preribosome"/>
    <property type="evidence" value="ECO:0007669"/>
    <property type="project" value="TreeGrafter"/>
</dbReference>
<feature type="region of interest" description="Disordered" evidence="1">
    <location>
        <begin position="348"/>
        <end position="408"/>
    </location>
</feature>
<feature type="region of interest" description="Disordered" evidence="1">
    <location>
        <begin position="577"/>
        <end position="596"/>
    </location>
</feature>
<dbReference type="OrthoDB" id="273340at2759"/>
<evidence type="ECO:0000313" key="4">
    <source>
        <dbReference type="EMBL" id="CBZ49755.1"/>
    </source>
</evidence>
<dbReference type="InterPro" id="IPR040382">
    <property type="entry name" value="NOL10/Enp2"/>
</dbReference>
<accession>F0V7R4</accession>
<proteinExistence type="predicted"/>
<dbReference type="SUPFAM" id="SSF50978">
    <property type="entry name" value="WD40 repeat-like"/>
    <property type="match status" value="1"/>
</dbReference>
<dbReference type="FunCoup" id="F0V7R4">
    <property type="interactions" value="561"/>
</dbReference>
<dbReference type="AlphaFoldDB" id="F0V7R4"/>
<sequence>MVLVASSVDNHKIYNLSGGRSRAADFLPRRKRRRRREGQGAGPDAQDVELLQEFEFNVSSQCIRVSPDGKFIAATGVYPPEVRMYEVESMGLKFRRGLDHEVIDFLFLSEDYRKLFFLQAQRHIDIHTQGGTYHRLRIPREGRGLCYLPTLASACIAASGNEVYMLDLEDGCFLTPWTTTSPANNCCFTSAVLPVLAIGGENGVVECFDHRTAQSAASLDVASHVSPFADEQVQVTCGAFSPSGLQMCVGTSTGSCLLYDLRSRRPLCHHSHYNGEPIKQVTWKPIGSPGKGDGPAPVPASQLSFLDSEDSSSPLSAVYAAETSASQGDLVLASCDAVSIHIWREGEDSRQGDDWGLSLPSSETPSSQGGRRNFRSKIISTIEAPVASADEERGRSGQGGTEKQTGGIRDQRVATFNGFAFFESSGLCFTAGEQKRMGVYFLPALGIAPRWCSFLDTITEELEESGGISSSSALTGSVSQGEAASVYDDYRFVTRQQLEQMGVQELIGTSYVKRYMHGYFMDAKLHRKLQDALEPFGYEEYRREKVRQKVEENKKMRIEIRHKLPKANSALAKRLEESAVGRASGGTKKERQQQEAARQLLTDRRFQRLFSNPDFEIEGDAVQHWRPSAEADFWIFNIPRVDGACVAGLLDAERVIDGHKDTGDPV</sequence>
<evidence type="ECO:0008006" key="6">
    <source>
        <dbReference type="Google" id="ProtNLM"/>
    </source>
</evidence>
<dbReference type="InterPro" id="IPR056550">
    <property type="entry name" value="NOL10_2nd"/>
</dbReference>
<feature type="domain" description="Nucleolar protein 10-like N-terminal" evidence="3">
    <location>
        <begin position="425"/>
        <end position="465"/>
    </location>
</feature>
<keyword evidence="5" id="KW-1185">Reference proteome</keyword>
<dbReference type="PANTHER" id="PTHR14927:SF0">
    <property type="entry name" value="NUCLEOLAR PROTEIN 10"/>
    <property type="match status" value="1"/>
</dbReference>
<dbReference type="VEuPathDB" id="ToxoDB:NCLIV_002430"/>
<feature type="region of interest" description="Disordered" evidence="1">
    <location>
        <begin position="283"/>
        <end position="309"/>
    </location>
</feature>
<dbReference type="GeneID" id="13445701"/>
<dbReference type="Pfam" id="PF23098">
    <property type="entry name" value="Beta-prop_NOL10_N"/>
    <property type="match status" value="2"/>
</dbReference>
<reference evidence="5" key="1">
    <citation type="journal article" date="2012" name="PLoS Pathog.">
        <title>Comparative genomics of the apicomplexan parasites Toxoplasma gondii and Neospora caninum: Coccidia differing in host range and transmission strategy.</title>
        <authorList>
            <person name="Reid A.J."/>
            <person name="Vermont S.J."/>
            <person name="Cotton J.A."/>
            <person name="Harris D."/>
            <person name="Hill-Cawthorne G.A."/>
            <person name="Konen-Waisman S."/>
            <person name="Latham S.M."/>
            <person name="Mourier T."/>
            <person name="Norton R."/>
            <person name="Quail M.A."/>
            <person name="Sanders M."/>
            <person name="Shanmugam D."/>
            <person name="Sohal A."/>
            <person name="Wasmuth J.D."/>
            <person name="Brunk B."/>
            <person name="Grigg M.E."/>
            <person name="Howard J.C."/>
            <person name="Parkinson J."/>
            <person name="Roos D.S."/>
            <person name="Trees A.J."/>
            <person name="Berriman M."/>
            <person name="Pain A."/>
            <person name="Wastling J.M."/>
        </authorList>
    </citation>
    <scope>NUCLEOTIDE SEQUENCE [LARGE SCALE GENOMIC DNA]</scope>
    <source>
        <strain evidence="5">Liverpool</strain>
    </source>
</reference>
<dbReference type="eggNOG" id="KOG2321">
    <property type="taxonomic scope" value="Eukaryota"/>
</dbReference>
<organism evidence="4 5">
    <name type="scientific">Neospora caninum (strain Liverpool)</name>
    <dbReference type="NCBI Taxonomy" id="572307"/>
    <lineage>
        <taxon>Eukaryota</taxon>
        <taxon>Sar</taxon>
        <taxon>Alveolata</taxon>
        <taxon>Apicomplexa</taxon>
        <taxon>Conoidasida</taxon>
        <taxon>Coccidia</taxon>
        <taxon>Eucoccidiorida</taxon>
        <taxon>Eimeriorina</taxon>
        <taxon>Sarcocystidae</taxon>
        <taxon>Neospora</taxon>
    </lineage>
</organism>
<dbReference type="InterPro" id="IPR056551">
    <property type="entry name" value="Beta-prop_NOL10_N"/>
</dbReference>
<feature type="compositionally biased region" description="Polar residues" evidence="1">
    <location>
        <begin position="359"/>
        <end position="370"/>
    </location>
</feature>
<evidence type="ECO:0000256" key="1">
    <source>
        <dbReference type="SAM" id="MobiDB-lite"/>
    </source>
</evidence>
<evidence type="ECO:0000313" key="5">
    <source>
        <dbReference type="Proteomes" id="UP000007494"/>
    </source>
</evidence>
<gene>
    <name evidence="4" type="ORF">NCLIV_002430</name>
</gene>
<protein>
    <recommendedName>
        <fullName evidence="6">Nucleolar protein 10</fullName>
    </recommendedName>
</protein>
<name>F0V7R4_NEOCL</name>
<dbReference type="InterPro" id="IPR036322">
    <property type="entry name" value="WD40_repeat_dom_sf"/>
</dbReference>
<evidence type="ECO:0000259" key="3">
    <source>
        <dbReference type="Pfam" id="PF23098"/>
    </source>
</evidence>
<dbReference type="Gene3D" id="2.130.10.10">
    <property type="entry name" value="YVTN repeat-like/Quinoprotein amine dehydrogenase"/>
    <property type="match status" value="1"/>
</dbReference>
<dbReference type="InterPro" id="IPR015943">
    <property type="entry name" value="WD40/YVTN_repeat-like_dom_sf"/>
</dbReference>
<feature type="domain" description="Nucleolar protein 10-like second" evidence="2">
    <location>
        <begin position="486"/>
        <end position="532"/>
    </location>
</feature>
<dbReference type="Pfam" id="PF23097">
    <property type="entry name" value="NOL10_2nd"/>
    <property type="match status" value="1"/>
</dbReference>
<dbReference type="PANTHER" id="PTHR14927">
    <property type="entry name" value="NUCLEOLAR PROTEIN 10"/>
    <property type="match status" value="1"/>
</dbReference>
<dbReference type="InParanoid" id="F0V7R4"/>
<dbReference type="Proteomes" id="UP000007494">
    <property type="component" value="Chromosome Ia"/>
</dbReference>
<dbReference type="EMBL" id="FR823380">
    <property type="protein sequence ID" value="CBZ49755.1"/>
    <property type="molecule type" value="Genomic_DNA"/>
</dbReference>
<evidence type="ECO:0000259" key="2">
    <source>
        <dbReference type="Pfam" id="PF23097"/>
    </source>
</evidence>
<dbReference type="OMA" id="GYFMDVR"/>